<comment type="caution">
    <text evidence="1">The sequence shown here is derived from an EMBL/GenBank/DDBJ whole genome shotgun (WGS) entry which is preliminary data.</text>
</comment>
<dbReference type="Gene3D" id="3.90.1140.10">
    <property type="entry name" value="Cyclic phosphodiesterase"/>
    <property type="match status" value="1"/>
</dbReference>
<accession>A0AA92C4C2</accession>
<evidence type="ECO:0008006" key="3">
    <source>
        <dbReference type="Google" id="ProtNLM"/>
    </source>
</evidence>
<reference evidence="1 2" key="1">
    <citation type="submission" date="2018-04" db="EMBL/GenBank/DDBJ databases">
        <authorList>
            <person name="Hagen T."/>
        </authorList>
    </citation>
    <scope>NUCLEOTIDE SEQUENCE [LARGE SCALE GENOMIC DNA]</scope>
    <source>
        <strain evidence="1 2">TPD7009</strain>
    </source>
</reference>
<dbReference type="Proteomes" id="UP000244335">
    <property type="component" value="Unassembled WGS sequence"/>
</dbReference>
<gene>
    <name evidence="1" type="ORF">DC430_08830</name>
</gene>
<evidence type="ECO:0000313" key="2">
    <source>
        <dbReference type="Proteomes" id="UP000244335"/>
    </source>
</evidence>
<dbReference type="AlphaFoldDB" id="A0AA92C4C2"/>
<sequence>MTLPPIIVTAHAAPDDMAYFDQMRRKHFPPHRNFLNAHITLFHHLPGRVFGEASGVAQEVVAQTQPFTAEVSGVRHLGGGVAFEIMSLELETLRANLFRAFGSWPGPQDRQKFKPHITVQNKVEKASADALYEALRTGAEPRHITILGIDLWDYLGGPWGHRAFLPFPQ</sequence>
<evidence type="ECO:0000313" key="1">
    <source>
        <dbReference type="EMBL" id="PVE55296.1"/>
    </source>
</evidence>
<dbReference type="EMBL" id="QDFR01000002">
    <property type="protein sequence ID" value="PVE55296.1"/>
    <property type="molecule type" value="Genomic_DNA"/>
</dbReference>
<proteinExistence type="predicted"/>
<protein>
    <recommendedName>
        <fullName evidence="3">2'-5' RNA ligase family protein</fullName>
    </recommendedName>
</protein>
<dbReference type="Pfam" id="PF13563">
    <property type="entry name" value="2_5_RNA_ligase2"/>
    <property type="match status" value="1"/>
</dbReference>
<organism evidence="1 2">
    <name type="scientific">Rhizobium rhizogenes</name>
    <name type="common">Agrobacterium rhizogenes</name>
    <dbReference type="NCBI Taxonomy" id="359"/>
    <lineage>
        <taxon>Bacteria</taxon>
        <taxon>Pseudomonadati</taxon>
        <taxon>Pseudomonadota</taxon>
        <taxon>Alphaproteobacteria</taxon>
        <taxon>Hyphomicrobiales</taxon>
        <taxon>Rhizobiaceae</taxon>
        <taxon>Rhizobium/Agrobacterium group</taxon>
        <taxon>Rhizobium</taxon>
    </lineage>
</organism>
<dbReference type="SUPFAM" id="SSF55144">
    <property type="entry name" value="LigT-like"/>
    <property type="match status" value="1"/>
</dbReference>
<name>A0AA92C4C2_RHIRH</name>
<dbReference type="InterPro" id="IPR009097">
    <property type="entry name" value="Cyclic_Pdiesterase"/>
</dbReference>